<keyword evidence="3" id="KW-1185">Reference proteome</keyword>
<comment type="caution">
    <text evidence="2">The sequence shown here is derived from an EMBL/GenBank/DDBJ whole genome shotgun (WGS) entry which is preliminary data.</text>
</comment>
<reference evidence="2 3" key="1">
    <citation type="journal article" date="2015" name="Genome Biol. Evol.">
        <title>Comparative Genomics of a Bacterivorous Green Alga Reveals Evolutionary Causalities and Consequences of Phago-Mixotrophic Mode of Nutrition.</title>
        <authorList>
            <person name="Burns J.A."/>
            <person name="Paasch A."/>
            <person name="Narechania A."/>
            <person name="Kim E."/>
        </authorList>
    </citation>
    <scope>NUCLEOTIDE SEQUENCE [LARGE SCALE GENOMIC DNA]</scope>
    <source>
        <strain evidence="2 3">PLY_AMNH</strain>
    </source>
</reference>
<name>A0AAE0FHD1_9CHLO</name>
<sequence length="131" mass="13962">MTGSTLVAETDPEPGHILSMHGMTAPSGVCDDDKDIHVINSDDESSDGHHEIDTDNYGPRPHVHPCYESTGGAGLLGTLLIRVICLSMFLACATDGYTAVCRADSPRRFRGGAYGSVVLPQRLLSEAVIYS</sequence>
<dbReference type="Proteomes" id="UP001190700">
    <property type="component" value="Unassembled WGS sequence"/>
</dbReference>
<dbReference type="AlphaFoldDB" id="A0AAE0FHD1"/>
<evidence type="ECO:0000313" key="3">
    <source>
        <dbReference type="Proteomes" id="UP001190700"/>
    </source>
</evidence>
<feature type="region of interest" description="Disordered" evidence="1">
    <location>
        <begin position="40"/>
        <end position="60"/>
    </location>
</feature>
<organism evidence="2 3">
    <name type="scientific">Cymbomonas tetramitiformis</name>
    <dbReference type="NCBI Taxonomy" id="36881"/>
    <lineage>
        <taxon>Eukaryota</taxon>
        <taxon>Viridiplantae</taxon>
        <taxon>Chlorophyta</taxon>
        <taxon>Pyramimonadophyceae</taxon>
        <taxon>Pyramimonadales</taxon>
        <taxon>Pyramimonadaceae</taxon>
        <taxon>Cymbomonas</taxon>
    </lineage>
</organism>
<dbReference type="EMBL" id="LGRX02018482">
    <property type="protein sequence ID" value="KAK3259750.1"/>
    <property type="molecule type" value="Genomic_DNA"/>
</dbReference>
<proteinExistence type="predicted"/>
<accession>A0AAE0FHD1</accession>
<gene>
    <name evidence="2" type="ORF">CYMTET_31266</name>
</gene>
<evidence type="ECO:0000256" key="1">
    <source>
        <dbReference type="SAM" id="MobiDB-lite"/>
    </source>
</evidence>
<protein>
    <submittedName>
        <fullName evidence="2">Uncharacterized protein</fullName>
    </submittedName>
</protein>
<evidence type="ECO:0000313" key="2">
    <source>
        <dbReference type="EMBL" id="KAK3259750.1"/>
    </source>
</evidence>